<proteinExistence type="predicted"/>
<feature type="region of interest" description="Disordered" evidence="1">
    <location>
        <begin position="31"/>
        <end position="57"/>
    </location>
</feature>
<evidence type="ECO:0000313" key="2">
    <source>
        <dbReference type="EMBL" id="PMD64055.1"/>
    </source>
</evidence>
<dbReference type="GeneID" id="36587642"/>
<sequence>MNPRWRVGKLAVPALPCLPCPVPTPLCPLEPWPQSPDRGGLGGPMVGAQRHGHQRERWDAVRQAWEATVGG</sequence>
<dbReference type="EMBL" id="KZ613774">
    <property type="protein sequence ID" value="PMD64055.1"/>
    <property type="molecule type" value="Genomic_DNA"/>
</dbReference>
<accession>A0A2J6TLZ5</accession>
<dbReference type="AlphaFoldDB" id="A0A2J6TLZ5"/>
<reference evidence="2 3" key="1">
    <citation type="submission" date="2016-04" db="EMBL/GenBank/DDBJ databases">
        <title>A degradative enzymes factory behind the ericoid mycorrhizal symbiosis.</title>
        <authorList>
            <consortium name="DOE Joint Genome Institute"/>
            <person name="Martino E."/>
            <person name="Morin E."/>
            <person name="Grelet G."/>
            <person name="Kuo A."/>
            <person name="Kohler A."/>
            <person name="Daghino S."/>
            <person name="Barry K."/>
            <person name="Choi C."/>
            <person name="Cichocki N."/>
            <person name="Clum A."/>
            <person name="Copeland A."/>
            <person name="Hainaut M."/>
            <person name="Haridas S."/>
            <person name="Labutti K."/>
            <person name="Lindquist E."/>
            <person name="Lipzen A."/>
            <person name="Khouja H.-R."/>
            <person name="Murat C."/>
            <person name="Ohm R."/>
            <person name="Olson A."/>
            <person name="Spatafora J."/>
            <person name="Veneault-Fourrey C."/>
            <person name="Henrissat B."/>
            <person name="Grigoriev I."/>
            <person name="Martin F."/>
            <person name="Perotto S."/>
        </authorList>
    </citation>
    <scope>NUCLEOTIDE SEQUENCE [LARGE SCALE GENOMIC DNA]</scope>
    <source>
        <strain evidence="2 3">E</strain>
    </source>
</reference>
<evidence type="ECO:0000256" key="1">
    <source>
        <dbReference type="SAM" id="MobiDB-lite"/>
    </source>
</evidence>
<evidence type="ECO:0000313" key="3">
    <source>
        <dbReference type="Proteomes" id="UP000235371"/>
    </source>
</evidence>
<organism evidence="2 3">
    <name type="scientific">Hyaloscypha bicolor E</name>
    <dbReference type="NCBI Taxonomy" id="1095630"/>
    <lineage>
        <taxon>Eukaryota</taxon>
        <taxon>Fungi</taxon>
        <taxon>Dikarya</taxon>
        <taxon>Ascomycota</taxon>
        <taxon>Pezizomycotina</taxon>
        <taxon>Leotiomycetes</taxon>
        <taxon>Helotiales</taxon>
        <taxon>Hyaloscyphaceae</taxon>
        <taxon>Hyaloscypha</taxon>
        <taxon>Hyaloscypha bicolor</taxon>
    </lineage>
</organism>
<protein>
    <submittedName>
        <fullName evidence="2">Uncharacterized protein</fullName>
    </submittedName>
</protein>
<dbReference type="RefSeq" id="XP_024740959.1">
    <property type="nucleotide sequence ID" value="XM_024879565.1"/>
</dbReference>
<gene>
    <name evidence="2" type="ORF">K444DRAFT_609379</name>
</gene>
<name>A0A2J6TLZ5_9HELO</name>
<keyword evidence="3" id="KW-1185">Reference proteome</keyword>
<dbReference type="Proteomes" id="UP000235371">
    <property type="component" value="Unassembled WGS sequence"/>
</dbReference>
<dbReference type="InParanoid" id="A0A2J6TLZ5"/>